<proteinExistence type="predicted"/>
<comment type="caution">
    <text evidence="2">The sequence shown here is derived from an EMBL/GenBank/DDBJ whole genome shotgun (WGS) entry which is preliminary data.</text>
</comment>
<gene>
    <name evidence="2" type="primary">tssA</name>
    <name evidence="2" type="ORF">RM190_10645</name>
</gene>
<reference evidence="3" key="1">
    <citation type="submission" date="2023-07" db="EMBL/GenBank/DDBJ databases">
        <title>Characterization of two Paracoccaceae strains isolated from Phycosphere and proposal of Xinfangfangia lacusdiani sp. nov.</title>
        <authorList>
            <person name="Deng Y."/>
            <person name="Zhang Y.Q."/>
        </authorList>
    </citation>
    <scope>NUCLEOTIDE SEQUENCE [LARGE SCALE GENOMIC DNA]</scope>
    <source>
        <strain evidence="3">CPCC 101403</strain>
    </source>
</reference>
<accession>A0ABU3EDV9</accession>
<evidence type="ECO:0000313" key="2">
    <source>
        <dbReference type="EMBL" id="MDT1062320.1"/>
    </source>
</evidence>
<dbReference type="PANTHER" id="PTHR37951">
    <property type="entry name" value="CYTOPLASMIC PROTEIN-RELATED"/>
    <property type="match status" value="1"/>
</dbReference>
<keyword evidence="3" id="KW-1185">Reference proteome</keyword>
<dbReference type="RefSeq" id="WP_311759417.1">
    <property type="nucleotide sequence ID" value="NZ_JAVRQI010000007.1"/>
</dbReference>
<dbReference type="PANTHER" id="PTHR37951:SF1">
    <property type="entry name" value="TYPE VI SECRETION SYSTEM COMPONENT TSSA1"/>
    <property type="match status" value="1"/>
</dbReference>
<name>A0ABU3EDV9_9RHOB</name>
<feature type="domain" description="ImpA N-terminal" evidence="1">
    <location>
        <begin position="18"/>
        <end position="136"/>
    </location>
</feature>
<evidence type="ECO:0000259" key="1">
    <source>
        <dbReference type="Pfam" id="PF06812"/>
    </source>
</evidence>
<dbReference type="Proteomes" id="UP001251085">
    <property type="component" value="Unassembled WGS sequence"/>
</dbReference>
<evidence type="ECO:0000313" key="3">
    <source>
        <dbReference type="Proteomes" id="UP001251085"/>
    </source>
</evidence>
<protein>
    <submittedName>
        <fullName evidence="2">Type VI secretion system protein TssA</fullName>
    </submittedName>
</protein>
<organism evidence="2 3">
    <name type="scientific">Paracoccus broussonetiae</name>
    <dbReference type="NCBI Taxonomy" id="3075834"/>
    <lineage>
        <taxon>Bacteria</taxon>
        <taxon>Pseudomonadati</taxon>
        <taxon>Pseudomonadota</taxon>
        <taxon>Alphaproteobacteria</taxon>
        <taxon>Rhodobacterales</taxon>
        <taxon>Paracoccaceae</taxon>
        <taxon>Paracoccus</taxon>
    </lineage>
</organism>
<dbReference type="Pfam" id="PF06812">
    <property type="entry name" value="ImpA_N"/>
    <property type="match status" value="1"/>
</dbReference>
<sequence length="342" mass="36386">MPDSVYVPIDSLLIERSSEIPSGNDLEYDPEFLAMEKAAQIKPERQSGAEFLSGEEPDYTKLRQHALAVLDRAHDLRAAIFLARALLQTEGVQGFAEGVALLRGLLEQWWPTCHPLLDPDDGDDPTARINTVLGLVDNDTTLRGVLLAPLAQSPALGHINLRDIAISLGEIAGGTPDAATVSAAFRDTDTALLESRQAAVLGLRRDLDAISAVFDKHTPGQGPDFAPLDRLLRRAAMQFADALGNETQPDGPVDEAVAQEAAAPAQKIAAAPVGAISSAADVRAALDRIMAFYAANEPSSPLPILLSRARKLVGADFITIMKEIAPGGVENVRNLAGLQDDD</sequence>
<dbReference type="EMBL" id="JAVRQI010000007">
    <property type="protein sequence ID" value="MDT1062320.1"/>
    <property type="molecule type" value="Genomic_DNA"/>
</dbReference>
<dbReference type="InterPro" id="IPR017740">
    <property type="entry name" value="TssA-like"/>
</dbReference>
<dbReference type="InterPro" id="IPR010657">
    <property type="entry name" value="ImpA_N"/>
</dbReference>
<dbReference type="NCBIfam" id="TIGR03363">
    <property type="entry name" value="VI_chp_8"/>
    <property type="match status" value="1"/>
</dbReference>